<evidence type="ECO:0000256" key="6">
    <source>
        <dbReference type="ARBA" id="ARBA00023295"/>
    </source>
</evidence>
<dbReference type="SUPFAM" id="SSF51445">
    <property type="entry name" value="(Trans)glycosidases"/>
    <property type="match status" value="1"/>
</dbReference>
<dbReference type="InterPro" id="IPR002053">
    <property type="entry name" value="Glyco_hydro_25"/>
</dbReference>
<evidence type="ECO:0000256" key="1">
    <source>
        <dbReference type="ARBA" id="ARBA00000632"/>
    </source>
</evidence>
<keyword evidence="4" id="KW-0929">Antimicrobial</keyword>
<dbReference type="EC" id="3.2.1.17" evidence="3"/>
<evidence type="ECO:0000256" key="3">
    <source>
        <dbReference type="ARBA" id="ARBA00012732"/>
    </source>
</evidence>
<proteinExistence type="inferred from homology"/>
<feature type="domain" description="Peptidase C51" evidence="7">
    <location>
        <begin position="2"/>
        <end position="141"/>
    </location>
</feature>
<dbReference type="GO" id="GO:0003796">
    <property type="term" value="F:lysozyme activity"/>
    <property type="evidence" value="ECO:0007669"/>
    <property type="project" value="UniProtKB-EC"/>
</dbReference>
<evidence type="ECO:0000259" key="7">
    <source>
        <dbReference type="PROSITE" id="PS50911"/>
    </source>
</evidence>
<organism evidence="8">
    <name type="scientific">Siphoviridae sp. ctK0l2</name>
    <dbReference type="NCBI Taxonomy" id="2826243"/>
    <lineage>
        <taxon>Viruses</taxon>
        <taxon>Duplodnaviria</taxon>
        <taxon>Heunggongvirae</taxon>
        <taxon>Uroviricota</taxon>
        <taxon>Caudoviricetes</taxon>
    </lineage>
</organism>
<accession>A0A8S5NKX9</accession>
<dbReference type="SMART" id="SM00641">
    <property type="entry name" value="Glyco_25"/>
    <property type="match status" value="1"/>
</dbReference>
<dbReference type="InterPro" id="IPR017853">
    <property type="entry name" value="GH"/>
</dbReference>
<dbReference type="InterPro" id="IPR018077">
    <property type="entry name" value="Glyco_hydro_fam25_subgr"/>
</dbReference>
<keyword evidence="5" id="KW-0378">Hydrolase</keyword>
<dbReference type="GO" id="GO:0009253">
    <property type="term" value="P:peptidoglycan catabolic process"/>
    <property type="evidence" value="ECO:0007669"/>
    <property type="project" value="InterPro"/>
</dbReference>
<dbReference type="EMBL" id="BK015181">
    <property type="protein sequence ID" value="DAD94731.1"/>
    <property type="molecule type" value="Genomic_DNA"/>
</dbReference>
<dbReference type="Gene3D" id="3.20.20.80">
    <property type="entry name" value="Glycosidases"/>
    <property type="match status" value="1"/>
</dbReference>
<dbReference type="PROSITE" id="PS50911">
    <property type="entry name" value="CHAP"/>
    <property type="match status" value="1"/>
</dbReference>
<dbReference type="InterPro" id="IPR007921">
    <property type="entry name" value="CHAP_dom"/>
</dbReference>
<dbReference type="PROSITE" id="PS51904">
    <property type="entry name" value="GLYCOSYL_HYDROL_F25_2"/>
    <property type="match status" value="1"/>
</dbReference>
<dbReference type="GO" id="GO:0016998">
    <property type="term" value="P:cell wall macromolecule catabolic process"/>
    <property type="evidence" value="ECO:0007669"/>
    <property type="project" value="InterPro"/>
</dbReference>
<reference evidence="8" key="1">
    <citation type="journal article" date="2021" name="Proc. Natl. Acad. Sci. U.S.A.">
        <title>A Catalog of Tens of Thousands of Viruses from Human Metagenomes Reveals Hidden Associations with Chronic Diseases.</title>
        <authorList>
            <person name="Tisza M.J."/>
            <person name="Buck C.B."/>
        </authorList>
    </citation>
    <scope>NUCLEOTIDE SEQUENCE</scope>
    <source>
        <strain evidence="8">CtK0l2</strain>
    </source>
</reference>
<evidence type="ECO:0000256" key="5">
    <source>
        <dbReference type="ARBA" id="ARBA00022801"/>
    </source>
</evidence>
<keyword evidence="6" id="KW-0326">Glycosidase</keyword>
<dbReference type="Pfam" id="PF01183">
    <property type="entry name" value="Glyco_hydro_25"/>
    <property type="match status" value="1"/>
</dbReference>
<evidence type="ECO:0000256" key="4">
    <source>
        <dbReference type="ARBA" id="ARBA00022529"/>
    </source>
</evidence>
<protein>
    <recommendedName>
        <fullName evidence="3">lysozyme</fullName>
        <ecNumber evidence="3">3.2.1.17</ecNumber>
    </recommendedName>
</protein>
<dbReference type="Gene3D" id="3.90.1720.10">
    <property type="entry name" value="endopeptidase domain like (from Nostoc punctiforme)"/>
    <property type="match status" value="1"/>
</dbReference>
<sequence>MAISYQDFKNKTLGNGYDVDGYYQFQCFDLYAQFCIENGVPYANCTDSGFVKDVWIHRHSNGILNYFDEVSMLQPGDLVFFKEHPWTPYSHVAIFDSDIDGVYGMFLGQNQGPDSSLDRGGVTSLVRLPYEATFDTAFRLKPGVGGQANQATQTSSGSGRGFVNGAPGLKKDEYFLDVSAYQSADLTAITQQAGTNKTIIKVSEHTTYLSEVRQAQADSSVPVGYYHFARFGGDVGQALAEANFFLSNLPSKPVNYLVCDYEDNASGDMEANTQAILAFMDACAGKGYQPIYYSYKPYTLANVNYKAILAKYPNSLWIAAYPNYEVTPTPVWEVYPTMEGIRWWQFTSTGIAGGLDKNIAILSDDIANNQFEEEEDEMTNYVIRSNSGKQGYLAITNGIVWGIGDIKTVGELQNAKHVHLNLPDGDFDRFINAQKSDDVTQEAIAKAIEDANKSLTEVIAGEPKEQA</sequence>
<evidence type="ECO:0000313" key="8">
    <source>
        <dbReference type="EMBL" id="DAD94731.1"/>
    </source>
</evidence>
<dbReference type="PANTHER" id="PTHR34135">
    <property type="entry name" value="LYSOZYME"/>
    <property type="match status" value="1"/>
</dbReference>
<evidence type="ECO:0000256" key="2">
    <source>
        <dbReference type="ARBA" id="ARBA00010646"/>
    </source>
</evidence>
<dbReference type="PANTHER" id="PTHR34135:SF2">
    <property type="entry name" value="LYSOZYME"/>
    <property type="match status" value="1"/>
</dbReference>
<dbReference type="GO" id="GO:0016052">
    <property type="term" value="P:carbohydrate catabolic process"/>
    <property type="evidence" value="ECO:0007669"/>
    <property type="project" value="TreeGrafter"/>
</dbReference>
<comment type="catalytic activity">
    <reaction evidence="1">
        <text>Hydrolysis of (1-&gt;4)-beta-linkages between N-acetylmuramic acid and N-acetyl-D-glucosamine residues in a peptidoglycan and between N-acetyl-D-glucosamine residues in chitodextrins.</text>
        <dbReference type="EC" id="3.2.1.17"/>
    </reaction>
</comment>
<comment type="similarity">
    <text evidence="2">Belongs to the glycosyl hydrolase 25 family.</text>
</comment>
<name>A0A8S5NKX9_9CAUD</name>